<evidence type="ECO:0000256" key="3">
    <source>
        <dbReference type="ARBA" id="ARBA00022884"/>
    </source>
</evidence>
<dbReference type="InterPro" id="IPR000504">
    <property type="entry name" value="RRM_dom"/>
</dbReference>
<dbReference type="GO" id="GO:0003723">
    <property type="term" value="F:RNA binding"/>
    <property type="evidence" value="ECO:0007669"/>
    <property type="project" value="UniProtKB-UniRule"/>
</dbReference>
<comment type="subcellular location">
    <subcellularLocation>
        <location evidence="1">Nucleus</location>
        <location evidence="1">Nucleolus</location>
    </subcellularLocation>
</comment>
<feature type="compositionally biased region" description="Acidic residues" evidence="9">
    <location>
        <begin position="752"/>
        <end position="769"/>
    </location>
</feature>
<evidence type="ECO:0000256" key="4">
    <source>
        <dbReference type="ARBA" id="ARBA00023242"/>
    </source>
</evidence>
<evidence type="ECO:0000256" key="8">
    <source>
        <dbReference type="PROSITE-ProRule" id="PRU00176"/>
    </source>
</evidence>
<dbReference type="SUPFAM" id="SSF54928">
    <property type="entry name" value="RNA-binding domain, RBD"/>
    <property type="match status" value="1"/>
</dbReference>
<feature type="region of interest" description="Disordered" evidence="9">
    <location>
        <begin position="318"/>
        <end position="648"/>
    </location>
</feature>
<dbReference type="InterPro" id="IPR035979">
    <property type="entry name" value="RBD_domain_sf"/>
</dbReference>
<dbReference type="CDD" id="cd12226">
    <property type="entry name" value="RRM_NOL8"/>
    <property type="match status" value="1"/>
</dbReference>
<dbReference type="SMART" id="SM00360">
    <property type="entry name" value="RRM"/>
    <property type="match status" value="1"/>
</dbReference>
<feature type="region of interest" description="Disordered" evidence="9">
    <location>
        <begin position="1025"/>
        <end position="1057"/>
    </location>
</feature>
<dbReference type="InterPro" id="IPR012677">
    <property type="entry name" value="Nucleotide-bd_a/b_plait_sf"/>
</dbReference>
<evidence type="ECO:0000259" key="10">
    <source>
        <dbReference type="PROSITE" id="PS50102"/>
    </source>
</evidence>
<accession>A0A9Q1HSC3</accession>
<feature type="region of interest" description="Disordered" evidence="9">
    <location>
        <begin position="851"/>
        <end position="906"/>
    </location>
</feature>
<evidence type="ECO:0000256" key="6">
    <source>
        <dbReference type="ARBA" id="ARBA00065066"/>
    </source>
</evidence>
<evidence type="ECO:0000313" key="12">
    <source>
        <dbReference type="Proteomes" id="UP001152803"/>
    </source>
</evidence>
<evidence type="ECO:0000256" key="2">
    <source>
        <dbReference type="ARBA" id="ARBA00022553"/>
    </source>
</evidence>
<comment type="function">
    <text evidence="5">Plays an essential role in the survival of diffuse-type gastric cancer cells. Acts as a nucleolar anchoring protein for DDX47. May be involved in regulation of gene expression at the post-transcriptional level or in ribosome biogenesis in cancer cells.</text>
</comment>
<evidence type="ECO:0000256" key="7">
    <source>
        <dbReference type="ARBA" id="ARBA00068539"/>
    </source>
</evidence>
<feature type="compositionally biased region" description="Low complexity" evidence="9">
    <location>
        <begin position="975"/>
        <end position="986"/>
    </location>
</feature>
<comment type="caution">
    <text evidence="11">The sequence shown here is derived from an EMBL/GenBank/DDBJ whole genome shotgun (WGS) entry which is preliminary data.</text>
</comment>
<dbReference type="EMBL" id="JAFJMO010000013">
    <property type="protein sequence ID" value="KAJ8258433.1"/>
    <property type="molecule type" value="Genomic_DNA"/>
</dbReference>
<dbReference type="Gene3D" id="3.30.70.330">
    <property type="match status" value="1"/>
</dbReference>
<gene>
    <name evidence="11" type="ORF">COCON_G00174450</name>
</gene>
<dbReference type="Pfam" id="PF00076">
    <property type="entry name" value="RRM_1"/>
    <property type="match status" value="1"/>
</dbReference>
<dbReference type="PROSITE" id="PS50102">
    <property type="entry name" value="RRM"/>
    <property type="match status" value="1"/>
</dbReference>
<dbReference type="AlphaFoldDB" id="A0A9Q1HSC3"/>
<keyword evidence="12" id="KW-1185">Reference proteome</keyword>
<evidence type="ECO:0000256" key="9">
    <source>
        <dbReference type="SAM" id="MobiDB-lite"/>
    </source>
</evidence>
<name>A0A9Q1HSC3_CONCO</name>
<sequence length="1125" mass="124298">MKRLYIGGLGHAISQKDLKDRFGKFGEVSDVEIITRKDETGLPVKTFGYININISDEALRKCMTVLNKSKWKGGTLQIEIAKENFLQRLAVERQQATEKTQFTNIEQKEKLVESFKKAGVENFHMKAAVPGTEIPGHKDWVYDPSKHSHNIKRLENEADAPTLTPVSQLTWEILDGDDDISKKRRGEFPPLKARPKKIRKESPCEVTENSRSVAKHNGHGTELRGASAGDEANSRRVSRSGANTLLKQKVTSLNGPAQEKENPVQKRQTKFLYVFDNEADSDEEIRTLVARENARTKDAGVAEDEDALEVVGDDFAVKPSLGSWAGQNSKGGLAAGGCGEPGDEREYDSADTDEILTQSKAPAAPVKQKEAEAGRTPPSPPRAALNKSDAKPGARKRKQKQGSEVLSKQPADLEQLAKEAAMAEEEESGGCQESDSQAGSGQGGASTAPLTKKGTTPEEILAAILEEDSSDEESAKGKGKKKKRQNKSQPPSLPAFLGTRALLETAPAAPPGLRPKRSGDDEERGATEAEKKPKSERALPSSDSGESNSGASSSDGEEEEDPKRRPSAGDTDGSAPKREVSLNGSEASRAVPATERAGATDEASTKDSTSATAKRLEGKTLASAEGRKPSQKPVCAEDVRQKQKQDNLKRLAALEQKQKEAEQQKKLIQGALSTLDAPAASKGKHIVFDSEDEGEEAAEQSSVEQHKPTKSLFEESESSTEEPGELGPATGAKQGLRVKDFEKEMGSKLFDSEDDDDDDEEADDEDDGDEARFQIKPQFEGKSGQKLMRLQARFGTDERFRMDSRFLDSDDESNIPEETSSRADVEVQLEEEKQKNLDILQSLLNINVQRAATSKEATKSKQFRDISALHYDPTREEHAAFEKKSEEPKKDSKAARRKKREEAEKLPEVSKDIYYDVAVDLKEAFGSQKEKIEMKPAVAWDKEEEAEQEEGDEEEQEEEEEEEVEKDAPEEKASVELSLSSANASATNAESTGFQFSFFGNNATEDTTVKDDYKIEILKGAKQPWQENPCFRDSSEDEDEDKMEEGAGDQSASVNATEEPVVAKKRFFFFFQDDERLKEGPKMFCRSAKLEDQREHWEVKRTTLIEEYRKKHKDARRRIKASQKS</sequence>
<feature type="compositionally biased region" description="Acidic residues" evidence="9">
    <location>
        <begin position="689"/>
        <end position="698"/>
    </location>
</feature>
<evidence type="ECO:0000256" key="1">
    <source>
        <dbReference type="ARBA" id="ARBA00004604"/>
    </source>
</evidence>
<evidence type="ECO:0000313" key="11">
    <source>
        <dbReference type="EMBL" id="KAJ8258433.1"/>
    </source>
</evidence>
<evidence type="ECO:0000256" key="5">
    <source>
        <dbReference type="ARBA" id="ARBA00054821"/>
    </source>
</evidence>
<keyword evidence="2" id="KW-0597">Phosphoprotein</keyword>
<feature type="compositionally biased region" description="Basic residues" evidence="9">
    <location>
        <begin position="477"/>
        <end position="486"/>
    </location>
</feature>
<feature type="compositionally biased region" description="Low complexity" evidence="9">
    <location>
        <begin position="541"/>
        <end position="554"/>
    </location>
</feature>
<feature type="region of interest" description="Disordered" evidence="9">
    <location>
        <begin position="801"/>
        <end position="827"/>
    </location>
</feature>
<feature type="compositionally biased region" description="Acidic residues" evidence="9">
    <location>
        <begin position="942"/>
        <end position="965"/>
    </location>
</feature>
<dbReference type="PANTHER" id="PTHR48029">
    <property type="entry name" value="NUCLEOLAR PROTEIN 8"/>
    <property type="match status" value="1"/>
</dbReference>
<feature type="region of interest" description="Disordered" evidence="9">
    <location>
        <begin position="674"/>
        <end position="785"/>
    </location>
</feature>
<dbReference type="Proteomes" id="UP001152803">
    <property type="component" value="Unassembled WGS sequence"/>
</dbReference>
<feature type="compositionally biased region" description="Acidic residues" evidence="9">
    <location>
        <begin position="714"/>
        <end position="724"/>
    </location>
</feature>
<feature type="domain" description="RRM" evidence="10">
    <location>
        <begin position="2"/>
        <end position="83"/>
    </location>
</feature>
<dbReference type="InterPro" id="IPR034138">
    <property type="entry name" value="NOP8_RRM"/>
</dbReference>
<feature type="region of interest" description="Disordered" evidence="9">
    <location>
        <begin position="926"/>
        <end position="986"/>
    </location>
</feature>
<feature type="compositionally biased region" description="Basic and acidic residues" evidence="9">
    <location>
        <begin position="524"/>
        <end position="537"/>
    </location>
</feature>
<dbReference type="GO" id="GO:0005730">
    <property type="term" value="C:nucleolus"/>
    <property type="evidence" value="ECO:0007669"/>
    <property type="project" value="UniProtKB-SubCell"/>
</dbReference>
<protein>
    <recommendedName>
        <fullName evidence="7">Nucleolar protein 8</fullName>
    </recommendedName>
</protein>
<feature type="compositionally biased region" description="Acidic residues" evidence="9">
    <location>
        <begin position="1035"/>
        <end position="1047"/>
    </location>
</feature>
<proteinExistence type="predicted"/>
<dbReference type="PANTHER" id="PTHR48029:SF1">
    <property type="entry name" value="NUCLEOLAR PROTEIN 8"/>
    <property type="match status" value="1"/>
</dbReference>
<comment type="subunit">
    <text evidence="6">Interacts with the GTP form of RRAGA, RRAGC and RRAGD. Interacts with NIP7. Interacts with DDX18; the interaction is RNA-dependent. Interacts with DDX47; the interaction is RNA-dependent.</text>
</comment>
<organism evidence="11 12">
    <name type="scientific">Conger conger</name>
    <name type="common">Conger eel</name>
    <name type="synonym">Muraena conger</name>
    <dbReference type="NCBI Taxonomy" id="82655"/>
    <lineage>
        <taxon>Eukaryota</taxon>
        <taxon>Metazoa</taxon>
        <taxon>Chordata</taxon>
        <taxon>Craniata</taxon>
        <taxon>Vertebrata</taxon>
        <taxon>Euteleostomi</taxon>
        <taxon>Actinopterygii</taxon>
        <taxon>Neopterygii</taxon>
        <taxon>Teleostei</taxon>
        <taxon>Anguilliformes</taxon>
        <taxon>Congridae</taxon>
        <taxon>Conger</taxon>
    </lineage>
</organism>
<feature type="compositionally biased region" description="Basic and acidic residues" evidence="9">
    <location>
        <begin position="737"/>
        <end position="746"/>
    </location>
</feature>
<reference evidence="11" key="1">
    <citation type="journal article" date="2023" name="Science">
        <title>Genome structures resolve the early diversification of teleost fishes.</title>
        <authorList>
            <person name="Parey E."/>
            <person name="Louis A."/>
            <person name="Montfort J."/>
            <person name="Bouchez O."/>
            <person name="Roques C."/>
            <person name="Iampietro C."/>
            <person name="Lluch J."/>
            <person name="Castinel A."/>
            <person name="Donnadieu C."/>
            <person name="Desvignes T."/>
            <person name="Floi Bucao C."/>
            <person name="Jouanno E."/>
            <person name="Wen M."/>
            <person name="Mejri S."/>
            <person name="Dirks R."/>
            <person name="Jansen H."/>
            <person name="Henkel C."/>
            <person name="Chen W.J."/>
            <person name="Zahm M."/>
            <person name="Cabau C."/>
            <person name="Klopp C."/>
            <person name="Thompson A.W."/>
            <person name="Robinson-Rechavi M."/>
            <person name="Braasch I."/>
            <person name="Lecointre G."/>
            <person name="Bobe J."/>
            <person name="Postlethwait J.H."/>
            <person name="Berthelot C."/>
            <person name="Roest Crollius H."/>
            <person name="Guiguen Y."/>
        </authorList>
    </citation>
    <scope>NUCLEOTIDE SEQUENCE</scope>
    <source>
        <strain evidence="11">Concon-B</strain>
    </source>
</reference>
<dbReference type="OrthoDB" id="21643at2759"/>
<keyword evidence="4" id="KW-0539">Nucleus</keyword>
<feature type="compositionally biased region" description="Basic and acidic residues" evidence="9">
    <location>
        <begin position="635"/>
        <end position="648"/>
    </location>
</feature>
<feature type="compositionally biased region" description="Basic and acidic residues" evidence="9">
    <location>
        <begin position="872"/>
        <end position="906"/>
    </location>
</feature>
<keyword evidence="3 8" id="KW-0694">RNA-binding</keyword>
<dbReference type="GO" id="GO:1902570">
    <property type="term" value="P:protein localization to nucleolus"/>
    <property type="evidence" value="ECO:0007669"/>
    <property type="project" value="TreeGrafter"/>
</dbReference>
<dbReference type="FunFam" id="3.30.70.330:FF:000346">
    <property type="entry name" value="Nucleolar protein 8"/>
    <property type="match status" value="1"/>
</dbReference>
<feature type="region of interest" description="Disordered" evidence="9">
    <location>
        <begin position="195"/>
        <end position="243"/>
    </location>
</feature>